<keyword evidence="6 9" id="KW-0119">Carbohydrate metabolism</keyword>
<dbReference type="SMART" id="SM00633">
    <property type="entry name" value="Glyco_10"/>
    <property type="match status" value="1"/>
</dbReference>
<comment type="similarity">
    <text evidence="2 9">Belongs to the glycosyl hydrolase 10 (cellulase F) family.</text>
</comment>
<keyword evidence="3" id="KW-0858">Xylan degradation</keyword>
<dbReference type="InterPro" id="IPR001000">
    <property type="entry name" value="GH10_dom"/>
</dbReference>
<evidence type="ECO:0000256" key="7">
    <source>
        <dbReference type="ARBA" id="ARBA00023295"/>
    </source>
</evidence>
<reference evidence="11 12" key="1">
    <citation type="submission" date="2020-09" db="EMBL/GenBank/DDBJ databases">
        <title>Brevundimonas sp. LVF1 isolated from an oligotrophic pond in Goettingen, Germany.</title>
        <authorList>
            <person name="Friedrich I."/>
            <person name="Klassen A."/>
            <person name="Neubauer H."/>
            <person name="Schneider D."/>
            <person name="Hertel R."/>
            <person name="Daniel R."/>
        </authorList>
    </citation>
    <scope>NUCLEOTIDE SEQUENCE [LARGE SCALE GENOMIC DNA]</scope>
    <source>
        <strain evidence="11 12">LVF1</strain>
    </source>
</reference>
<dbReference type="Pfam" id="PF00331">
    <property type="entry name" value="Glyco_hydro_10"/>
    <property type="match status" value="1"/>
</dbReference>
<evidence type="ECO:0000256" key="8">
    <source>
        <dbReference type="ARBA" id="ARBA00023326"/>
    </source>
</evidence>
<dbReference type="EMBL" id="CP062006">
    <property type="protein sequence ID" value="QTC88144.1"/>
    <property type="molecule type" value="Genomic_DNA"/>
</dbReference>
<dbReference type="Gene3D" id="3.20.20.80">
    <property type="entry name" value="Glycosidases"/>
    <property type="match status" value="1"/>
</dbReference>
<keyword evidence="4" id="KW-0732">Signal</keyword>
<dbReference type="InterPro" id="IPR044846">
    <property type="entry name" value="GH10"/>
</dbReference>
<keyword evidence="5 9" id="KW-0378">Hydrolase</keyword>
<feature type="domain" description="GH10" evidence="10">
    <location>
        <begin position="14"/>
        <end position="336"/>
    </location>
</feature>
<dbReference type="InterPro" id="IPR017853">
    <property type="entry name" value="GH"/>
</dbReference>
<organism evidence="11 12">
    <name type="scientific">Brevundimonas pondensis</name>
    <dbReference type="NCBI Taxonomy" id="2774189"/>
    <lineage>
        <taxon>Bacteria</taxon>
        <taxon>Pseudomonadati</taxon>
        <taxon>Pseudomonadota</taxon>
        <taxon>Alphaproteobacteria</taxon>
        <taxon>Caulobacterales</taxon>
        <taxon>Caulobacteraceae</taxon>
        <taxon>Brevundimonas</taxon>
    </lineage>
</organism>
<evidence type="ECO:0000256" key="5">
    <source>
        <dbReference type="ARBA" id="ARBA00022801"/>
    </source>
</evidence>
<evidence type="ECO:0000256" key="1">
    <source>
        <dbReference type="ARBA" id="ARBA00000681"/>
    </source>
</evidence>
<evidence type="ECO:0000256" key="6">
    <source>
        <dbReference type="ARBA" id="ARBA00023277"/>
    </source>
</evidence>
<dbReference type="PROSITE" id="PS51760">
    <property type="entry name" value="GH10_2"/>
    <property type="match status" value="1"/>
</dbReference>
<evidence type="ECO:0000256" key="2">
    <source>
        <dbReference type="ARBA" id="ARBA00007495"/>
    </source>
</evidence>
<comment type="catalytic activity">
    <reaction evidence="1 9">
        <text>Endohydrolysis of (1-&gt;4)-beta-D-xylosidic linkages in xylans.</text>
        <dbReference type="EC" id="3.2.1.8"/>
    </reaction>
</comment>
<proteinExistence type="inferred from homology"/>
<protein>
    <recommendedName>
        <fullName evidence="9">Beta-xylanase</fullName>
        <ecNumber evidence="9">3.2.1.8</ecNumber>
    </recommendedName>
</protein>
<dbReference type="PANTHER" id="PTHR31490:SF88">
    <property type="entry name" value="BETA-XYLANASE"/>
    <property type="match status" value="1"/>
</dbReference>
<sequence length="349" mass="38543">MGAVDRRGPSRGAARDGRYLGAAVRIDQIEAEPRLAEAVLRDCASLTPEIDMKWDALQPGPGEWRTGPADGLVAFARQHGLAVRGHTLLWDQSTPAWVRARLERDPGDWSLVADYFKTVLGRYGAFVDEWDVVNEPIDTGVRDNLRATVFRKAYGPDYVARALHEARAHAPHARLVVNDYGFDYDNPVENARRAAFLRLLEDLKARGAPLDGVGVQAHLDLGKGPLKRELLAPFFSRIADLGLGIAITELDVKEHDLRGDVAERDRQVADHVQAYLDIALEQASVTGVTTWGLSDRHSWLQKKPVRPTASPAGLNRGLPYDGALTPKPVYWTIQQAMLDAKASPMLTNR</sequence>
<keyword evidence="7 9" id="KW-0326">Glycosidase</keyword>
<dbReference type="RefSeq" id="WP_207825137.1">
    <property type="nucleotide sequence ID" value="NZ_CP062006.1"/>
</dbReference>
<evidence type="ECO:0000256" key="4">
    <source>
        <dbReference type="ARBA" id="ARBA00022729"/>
    </source>
</evidence>
<evidence type="ECO:0000313" key="11">
    <source>
        <dbReference type="EMBL" id="QTC88144.1"/>
    </source>
</evidence>
<dbReference type="Proteomes" id="UP000663942">
    <property type="component" value="Chromosome"/>
</dbReference>
<evidence type="ECO:0000256" key="3">
    <source>
        <dbReference type="ARBA" id="ARBA00022651"/>
    </source>
</evidence>
<evidence type="ECO:0000256" key="9">
    <source>
        <dbReference type="RuleBase" id="RU361174"/>
    </source>
</evidence>
<keyword evidence="12" id="KW-1185">Reference proteome</keyword>
<dbReference type="EC" id="3.2.1.8" evidence="9"/>
<dbReference type="PRINTS" id="PR00134">
    <property type="entry name" value="GLHYDRLASE10"/>
</dbReference>
<dbReference type="SUPFAM" id="SSF51445">
    <property type="entry name" value="(Trans)glycosidases"/>
    <property type="match status" value="1"/>
</dbReference>
<gene>
    <name evidence="11" type="ORF">IFE19_01675</name>
</gene>
<evidence type="ECO:0000259" key="10">
    <source>
        <dbReference type="PROSITE" id="PS51760"/>
    </source>
</evidence>
<accession>A0ABX7SKC5</accession>
<keyword evidence="8 9" id="KW-0624">Polysaccharide degradation</keyword>
<evidence type="ECO:0000313" key="12">
    <source>
        <dbReference type="Proteomes" id="UP000663942"/>
    </source>
</evidence>
<name>A0ABX7SKC5_9CAUL</name>
<dbReference type="PANTHER" id="PTHR31490">
    <property type="entry name" value="GLYCOSYL HYDROLASE"/>
    <property type="match status" value="1"/>
</dbReference>